<organism evidence="2 3">
    <name type="scientific">Maricaulis maris</name>
    <dbReference type="NCBI Taxonomy" id="74318"/>
    <lineage>
        <taxon>Bacteria</taxon>
        <taxon>Pseudomonadati</taxon>
        <taxon>Pseudomonadota</taxon>
        <taxon>Alphaproteobacteria</taxon>
        <taxon>Maricaulales</taxon>
        <taxon>Maricaulaceae</taxon>
        <taxon>Maricaulis</taxon>
    </lineage>
</organism>
<evidence type="ECO:0000313" key="3">
    <source>
        <dbReference type="Proteomes" id="UP000273675"/>
    </source>
</evidence>
<sequence>MSATTAAQAIRRGISQVITTALGAFRTMLGYLTFTATLLTALTLVVRRDFSNAVLSVVEDWLSQLGQVADVVDRIVVAWHEIAVVPLAAYLGDWLDWHPSLLVVEVATLVLFAIGPFLRAVWTAQTIRSSIRKRLRWVVELQSAKETQSAAISELKSIQDELQASYDDRNWTRAKKVGKAVGGLALAGLSLLAGGANVRFVQPLAKSAWDSLSSWDEVRDRIIELGKDVEMLEKEQARIERQIEALSARDNHLIGRLVTVSAEAAAAQIRDHVAHKMRLAVALSRFALGVVMAVVLAYVVEWTWPGL</sequence>
<protein>
    <submittedName>
        <fullName evidence="2">Uncharacterized protein</fullName>
    </submittedName>
</protein>
<proteinExistence type="predicted"/>
<evidence type="ECO:0000313" key="2">
    <source>
        <dbReference type="EMBL" id="RKR03863.1"/>
    </source>
</evidence>
<dbReference type="Proteomes" id="UP000273675">
    <property type="component" value="Unassembled WGS sequence"/>
</dbReference>
<dbReference type="AlphaFoldDB" id="A0A495DLR4"/>
<comment type="caution">
    <text evidence="2">The sequence shown here is derived from an EMBL/GenBank/DDBJ whole genome shotgun (WGS) entry which is preliminary data.</text>
</comment>
<name>A0A495DLR4_9PROT</name>
<reference evidence="2 3" key="1">
    <citation type="submission" date="2018-10" db="EMBL/GenBank/DDBJ databases">
        <title>Genomic Encyclopedia of Type Strains, Phase IV (KMG-IV): sequencing the most valuable type-strain genomes for metagenomic binning, comparative biology and taxonomic classification.</title>
        <authorList>
            <person name="Goeker M."/>
        </authorList>
    </citation>
    <scope>NUCLEOTIDE SEQUENCE [LARGE SCALE GENOMIC DNA]</scope>
    <source>
        <strain evidence="2 3">DSM 4734</strain>
    </source>
</reference>
<accession>A0A495DLR4</accession>
<dbReference type="RefSeq" id="WP_147422600.1">
    <property type="nucleotide sequence ID" value="NZ_RBIM01000001.1"/>
</dbReference>
<keyword evidence="1" id="KW-0175">Coiled coil</keyword>
<feature type="coiled-coil region" evidence="1">
    <location>
        <begin position="222"/>
        <end position="249"/>
    </location>
</feature>
<dbReference type="EMBL" id="RBIM01000001">
    <property type="protein sequence ID" value="RKR03863.1"/>
    <property type="molecule type" value="Genomic_DNA"/>
</dbReference>
<gene>
    <name evidence="2" type="ORF">C7435_0306</name>
</gene>
<evidence type="ECO:0000256" key="1">
    <source>
        <dbReference type="SAM" id="Coils"/>
    </source>
</evidence>